<evidence type="ECO:0000313" key="3">
    <source>
        <dbReference type="Proteomes" id="UP000622317"/>
    </source>
</evidence>
<dbReference type="PANTHER" id="PTHR42760:SF78">
    <property type="entry name" value="3-OXOACYL-[ACYL-CARRIER-PROTEIN] REDUCTASE [NADH]"/>
    <property type="match status" value="1"/>
</dbReference>
<dbReference type="PRINTS" id="PR00081">
    <property type="entry name" value="GDHRDH"/>
</dbReference>
<comment type="caution">
    <text evidence="2">The sequence shown here is derived from an EMBL/GenBank/DDBJ whole genome shotgun (WGS) entry which is preliminary data.</text>
</comment>
<dbReference type="Pfam" id="PF00106">
    <property type="entry name" value="adh_short"/>
    <property type="match status" value="1"/>
</dbReference>
<evidence type="ECO:0000256" key="1">
    <source>
        <dbReference type="ARBA" id="ARBA00006484"/>
    </source>
</evidence>
<protein>
    <submittedName>
        <fullName evidence="2">SDR family NAD(P)-dependent oxidoreductase</fullName>
    </submittedName>
</protein>
<name>A0A927FAB3_9BACT</name>
<dbReference type="RefSeq" id="WP_191618506.1">
    <property type="nucleotide sequence ID" value="NZ_JACYFG010000041.1"/>
</dbReference>
<dbReference type="AlphaFoldDB" id="A0A927FAB3"/>
<dbReference type="SUPFAM" id="SSF51735">
    <property type="entry name" value="NAD(P)-binding Rossmann-fold domains"/>
    <property type="match status" value="1"/>
</dbReference>
<dbReference type="InterPro" id="IPR002347">
    <property type="entry name" value="SDR_fam"/>
</dbReference>
<accession>A0A927FAB3</accession>
<dbReference type="GO" id="GO:0016616">
    <property type="term" value="F:oxidoreductase activity, acting on the CH-OH group of donors, NAD or NADP as acceptor"/>
    <property type="evidence" value="ECO:0007669"/>
    <property type="project" value="TreeGrafter"/>
</dbReference>
<keyword evidence="3" id="KW-1185">Reference proteome</keyword>
<comment type="similarity">
    <text evidence="1">Belongs to the short-chain dehydrogenases/reductases (SDR) family.</text>
</comment>
<sequence>MSELREKVVLVSGATGGIGAAVCHEFARKDAKIIALGRNADKLESLISTLPGHGHQKLVFDAQKPTSLPEPQKDWATLQVDLAIHALGGTLGIRETDTDFENWQKVFNANFHAIVELDKLILRNMLSRQSGRIIHLCSSSAFHCKGSAPYGAAKAALAHYSRSQGKRLARQGVIVFGFSPGVVESPNNWGKAKTENPAAYQAACESQPSGKLQTPEEIASNLSLLSQGAAALYAGCLINADGAI</sequence>
<dbReference type="InterPro" id="IPR036291">
    <property type="entry name" value="NAD(P)-bd_dom_sf"/>
</dbReference>
<dbReference type="PANTHER" id="PTHR42760">
    <property type="entry name" value="SHORT-CHAIN DEHYDROGENASES/REDUCTASES FAMILY MEMBER"/>
    <property type="match status" value="1"/>
</dbReference>
<dbReference type="Proteomes" id="UP000622317">
    <property type="component" value="Unassembled WGS sequence"/>
</dbReference>
<dbReference type="CDD" id="cd05233">
    <property type="entry name" value="SDR_c"/>
    <property type="match status" value="1"/>
</dbReference>
<dbReference type="EMBL" id="JACYFG010000041">
    <property type="protein sequence ID" value="MBD5781403.1"/>
    <property type="molecule type" value="Genomic_DNA"/>
</dbReference>
<organism evidence="2 3">
    <name type="scientific">Pelagicoccus enzymogenes</name>
    <dbReference type="NCBI Taxonomy" id="2773457"/>
    <lineage>
        <taxon>Bacteria</taxon>
        <taxon>Pseudomonadati</taxon>
        <taxon>Verrucomicrobiota</taxon>
        <taxon>Opitutia</taxon>
        <taxon>Puniceicoccales</taxon>
        <taxon>Pelagicoccaceae</taxon>
        <taxon>Pelagicoccus</taxon>
    </lineage>
</organism>
<proteinExistence type="inferred from homology"/>
<reference evidence="2" key="1">
    <citation type="submission" date="2020-09" db="EMBL/GenBank/DDBJ databases">
        <title>Pelagicoccus enzymogenes sp. nov. with an EPS production, isolated from marine sediment.</title>
        <authorList>
            <person name="Feng X."/>
        </authorList>
    </citation>
    <scope>NUCLEOTIDE SEQUENCE</scope>
    <source>
        <strain evidence="2">NFK12</strain>
    </source>
</reference>
<evidence type="ECO:0000313" key="2">
    <source>
        <dbReference type="EMBL" id="MBD5781403.1"/>
    </source>
</evidence>
<gene>
    <name evidence="2" type="ORF">IEN85_18020</name>
</gene>
<dbReference type="Gene3D" id="3.40.50.720">
    <property type="entry name" value="NAD(P)-binding Rossmann-like Domain"/>
    <property type="match status" value="1"/>
</dbReference>